<reference evidence="1 2" key="1">
    <citation type="journal article" date="2012" name="J. Bacteriol.">
        <title>Genome Sequence of Fibrella aestuarina BUZ 2T, a Filamentous Marine Bacterium.</title>
        <authorList>
            <person name="Filippini M."/>
            <person name="Qi W."/>
            <person name="Blom J."/>
            <person name="Goesmann A."/>
            <person name="Smits T.H."/>
            <person name="Bagheri H.C."/>
        </authorList>
    </citation>
    <scope>NUCLEOTIDE SEQUENCE [LARGE SCALE GENOMIC DNA]</scope>
    <source>
        <strain evidence="2">BUZ 2T</strain>
    </source>
</reference>
<evidence type="ECO:0000313" key="1">
    <source>
        <dbReference type="EMBL" id="CCH01257.1"/>
    </source>
</evidence>
<organism evidence="1 2">
    <name type="scientific">Fibrella aestuarina BUZ 2</name>
    <dbReference type="NCBI Taxonomy" id="1166018"/>
    <lineage>
        <taxon>Bacteria</taxon>
        <taxon>Pseudomonadati</taxon>
        <taxon>Bacteroidota</taxon>
        <taxon>Cytophagia</taxon>
        <taxon>Cytophagales</taxon>
        <taxon>Spirosomataceae</taxon>
        <taxon>Fibrella</taxon>
    </lineage>
</organism>
<accession>I0KAV4</accession>
<dbReference type="HOGENOM" id="CLU_818232_0_0_10"/>
<dbReference type="RefSeq" id="WP_015332356.1">
    <property type="nucleotide sequence ID" value="NC_020054.1"/>
</dbReference>
<dbReference type="Proteomes" id="UP000011058">
    <property type="component" value="Chromosome"/>
</dbReference>
<dbReference type="AlphaFoldDB" id="I0KAV4"/>
<sequence length="339" mass="38462">MEFAKALLVRNNAIREGDPGPETEEYLEAEHEYSIKGQPYTFTFLDRLGKPAPMIIQSHRLFNLKDKYDKHNWDVLKVIVKFDPTIAERVQLHDPEEESRKAMAQFDLEQELATYLSDHRQDTETLGNLYRRVGLGSTAGIPAPSLFIALKAKAREGVDAFRSVEGAWLWEDNDYETQVLLDAGLETGILYLDGEVYMRRDGKVLGETYARAIYELSTNSIARHYVQQTIKEQAGRPRLAKRPTELKLEESELLQLATTVGVKNAEAVQEVSEELTAPTVDKAISNKVNAYIQKGLVVETDGVWTIADVPKPFMSREEVDTFFAENPQQVTMMDDLVNY</sequence>
<name>I0KAV4_9BACT</name>
<gene>
    <name evidence="1" type="ORF">FAES_3248</name>
</gene>
<dbReference type="EMBL" id="HE796683">
    <property type="protein sequence ID" value="CCH01257.1"/>
    <property type="molecule type" value="Genomic_DNA"/>
</dbReference>
<evidence type="ECO:0000313" key="2">
    <source>
        <dbReference type="Proteomes" id="UP000011058"/>
    </source>
</evidence>
<proteinExistence type="predicted"/>
<dbReference type="KEGG" id="fae:FAES_3248"/>
<keyword evidence="2" id="KW-1185">Reference proteome</keyword>
<protein>
    <submittedName>
        <fullName evidence="1">Uncharacterized protein</fullName>
    </submittedName>
</protein>
<dbReference type="STRING" id="1166018.FAES_3248"/>